<proteinExistence type="predicted"/>
<dbReference type="EMBL" id="UZAL01010473">
    <property type="protein sequence ID" value="VDP03700.1"/>
    <property type="molecule type" value="Genomic_DNA"/>
</dbReference>
<gene>
    <name evidence="1" type="ORF">SMTD_LOCUS4178</name>
</gene>
<evidence type="ECO:0000313" key="1">
    <source>
        <dbReference type="EMBL" id="VDP03700.1"/>
    </source>
</evidence>
<name>A0A183NPZ2_9TREM</name>
<dbReference type="AlphaFoldDB" id="A0A183NPZ2"/>
<protein>
    <submittedName>
        <fullName evidence="1">Uncharacterized protein</fullName>
    </submittedName>
</protein>
<reference evidence="1 2" key="1">
    <citation type="submission" date="2018-11" db="EMBL/GenBank/DDBJ databases">
        <authorList>
            <consortium name="Pathogen Informatics"/>
        </authorList>
    </citation>
    <scope>NUCLEOTIDE SEQUENCE [LARGE SCALE GENOMIC DNA]</scope>
    <source>
        <strain>Denwood</strain>
        <strain evidence="2">Zambia</strain>
    </source>
</reference>
<sequence length="48" mass="5100">MHASGSAIRPRSHGTDVIAPQMAHLNSARIISGMSGDKRITRPETVTS</sequence>
<evidence type="ECO:0000313" key="2">
    <source>
        <dbReference type="Proteomes" id="UP000269396"/>
    </source>
</evidence>
<dbReference type="Proteomes" id="UP000269396">
    <property type="component" value="Unassembled WGS sequence"/>
</dbReference>
<accession>A0A183NPZ2</accession>
<organism evidence="1 2">
    <name type="scientific">Schistosoma mattheei</name>
    <dbReference type="NCBI Taxonomy" id="31246"/>
    <lineage>
        <taxon>Eukaryota</taxon>
        <taxon>Metazoa</taxon>
        <taxon>Spiralia</taxon>
        <taxon>Lophotrochozoa</taxon>
        <taxon>Platyhelminthes</taxon>
        <taxon>Trematoda</taxon>
        <taxon>Digenea</taxon>
        <taxon>Strigeidida</taxon>
        <taxon>Schistosomatoidea</taxon>
        <taxon>Schistosomatidae</taxon>
        <taxon>Schistosoma</taxon>
    </lineage>
</organism>
<keyword evidence="2" id="KW-1185">Reference proteome</keyword>